<accession>A0A3L8PTX6</accession>
<gene>
    <name evidence="2" type="ORF">D5018_15045</name>
</gene>
<evidence type="ECO:0000313" key="3">
    <source>
        <dbReference type="Proteomes" id="UP000281474"/>
    </source>
</evidence>
<feature type="compositionally biased region" description="Gly residues" evidence="1">
    <location>
        <begin position="1"/>
        <end position="10"/>
    </location>
</feature>
<feature type="compositionally biased region" description="Low complexity" evidence="1">
    <location>
        <begin position="173"/>
        <end position="183"/>
    </location>
</feature>
<dbReference type="EMBL" id="QZEI01000052">
    <property type="protein sequence ID" value="RLV58867.1"/>
    <property type="molecule type" value="Genomic_DNA"/>
</dbReference>
<dbReference type="RefSeq" id="WP_121839822.1">
    <property type="nucleotide sequence ID" value="NZ_ML014801.1"/>
</dbReference>
<reference evidence="2 3" key="1">
    <citation type="submission" date="2018-09" db="EMBL/GenBank/DDBJ databases">
        <title>Phylogeny of the Shewanellaceae, and recommendation for two new genera, Pseudoshewanella and Parashewanella.</title>
        <authorList>
            <person name="Wang G."/>
        </authorList>
    </citation>
    <scope>NUCLEOTIDE SEQUENCE [LARGE SCALE GENOMIC DNA]</scope>
    <source>
        <strain evidence="2 3">C51</strain>
    </source>
</reference>
<organism evidence="2 3">
    <name type="scientific">Parashewanella curva</name>
    <dbReference type="NCBI Taxonomy" id="2338552"/>
    <lineage>
        <taxon>Bacteria</taxon>
        <taxon>Pseudomonadati</taxon>
        <taxon>Pseudomonadota</taxon>
        <taxon>Gammaproteobacteria</taxon>
        <taxon>Alteromonadales</taxon>
        <taxon>Shewanellaceae</taxon>
        <taxon>Parashewanella</taxon>
    </lineage>
</organism>
<feature type="region of interest" description="Disordered" evidence="1">
    <location>
        <begin position="72"/>
        <end position="94"/>
    </location>
</feature>
<keyword evidence="3" id="KW-1185">Reference proteome</keyword>
<feature type="compositionally biased region" description="Polar residues" evidence="1">
    <location>
        <begin position="136"/>
        <end position="150"/>
    </location>
</feature>
<feature type="compositionally biased region" description="Polar residues" evidence="1">
    <location>
        <begin position="11"/>
        <end position="25"/>
    </location>
</feature>
<feature type="region of interest" description="Disordered" evidence="1">
    <location>
        <begin position="1"/>
        <end position="25"/>
    </location>
</feature>
<evidence type="ECO:0000256" key="1">
    <source>
        <dbReference type="SAM" id="MobiDB-lite"/>
    </source>
</evidence>
<evidence type="ECO:0000313" key="2">
    <source>
        <dbReference type="EMBL" id="RLV58867.1"/>
    </source>
</evidence>
<sequence length="507" mass="56400">MNVQGPGNGNGIQATSQQPLQSKPTTGSKIFDILIKYGWTEAKFIGKVFVAIIGEEKIATYRASLKGEQIENGNLPSSSLLNTPSSSSESLNSHESFAEIVTDEDIQPISSGDDVALKEALKHQDGTKTSKYRQPKNISQQMLSNKSSAPTLDIGDDGDLDDLTFDEASSSDETQTTTNENTNPKFTFTQTDSDPRISPFLMSPSPIERNEQDVTQKAQVKTHQLSWLEQMANLSDDKQLPSVDIDSEQYITPEEKAAALKQCDQLKQKAARAIRFKPQMTLPEANEDTQHPSGISFSNAIGKPLSKVELDKEDLQLSEAEKRAHLSRYDSASKAQSECLAQWSKLTKREHAILWAFHNKNLSLQKFQTYVANSNGLSLKELAEARVIIDSENHIKASDFCDKHKWLRDGVQSDDSDHTVLKQKLDLSEHEFAVYLNKHFDTEAAKLEPAEIQNVLMFLETAHSISVFSDLRLLHPQVQQLSSADVDATLLGLRVLVKQWTETGAQE</sequence>
<feature type="compositionally biased region" description="Acidic residues" evidence="1">
    <location>
        <begin position="154"/>
        <end position="165"/>
    </location>
</feature>
<comment type="caution">
    <text evidence="2">The sequence shown here is derived from an EMBL/GenBank/DDBJ whole genome shotgun (WGS) entry which is preliminary data.</text>
</comment>
<feature type="region of interest" description="Disordered" evidence="1">
    <location>
        <begin position="122"/>
        <end position="199"/>
    </location>
</feature>
<proteinExistence type="predicted"/>
<dbReference type="Proteomes" id="UP000281474">
    <property type="component" value="Unassembled WGS sequence"/>
</dbReference>
<dbReference type="AlphaFoldDB" id="A0A3L8PTX6"/>
<name>A0A3L8PTX6_9GAMM</name>
<protein>
    <submittedName>
        <fullName evidence="2">Uncharacterized protein</fullName>
    </submittedName>
</protein>